<evidence type="ECO:0000313" key="2">
    <source>
        <dbReference type="Proteomes" id="UP000807342"/>
    </source>
</evidence>
<evidence type="ECO:0000313" key="1">
    <source>
        <dbReference type="EMBL" id="KAF9439985.1"/>
    </source>
</evidence>
<comment type="caution">
    <text evidence="1">The sequence shown here is derived from an EMBL/GenBank/DDBJ whole genome shotgun (WGS) entry which is preliminary data.</text>
</comment>
<accession>A0A9P5WYA3</accession>
<keyword evidence="2" id="KW-1185">Reference proteome</keyword>
<reference evidence="1" key="1">
    <citation type="submission" date="2020-11" db="EMBL/GenBank/DDBJ databases">
        <authorList>
            <consortium name="DOE Joint Genome Institute"/>
            <person name="Ahrendt S."/>
            <person name="Riley R."/>
            <person name="Andreopoulos W."/>
            <person name="Labutti K."/>
            <person name="Pangilinan J."/>
            <person name="Ruiz-Duenas F.J."/>
            <person name="Barrasa J.M."/>
            <person name="Sanchez-Garcia M."/>
            <person name="Camarero S."/>
            <person name="Miyauchi S."/>
            <person name="Serrano A."/>
            <person name="Linde D."/>
            <person name="Babiker R."/>
            <person name="Drula E."/>
            <person name="Ayuso-Fernandez I."/>
            <person name="Pacheco R."/>
            <person name="Padilla G."/>
            <person name="Ferreira P."/>
            <person name="Barriuso J."/>
            <person name="Kellner H."/>
            <person name="Castanera R."/>
            <person name="Alfaro M."/>
            <person name="Ramirez L."/>
            <person name="Pisabarro A.G."/>
            <person name="Kuo A."/>
            <person name="Tritt A."/>
            <person name="Lipzen A."/>
            <person name="He G."/>
            <person name="Yan M."/>
            <person name="Ng V."/>
            <person name="Cullen D."/>
            <person name="Martin F."/>
            <person name="Rosso M.-N."/>
            <person name="Henrissat B."/>
            <person name="Hibbett D."/>
            <person name="Martinez A.T."/>
            <person name="Grigoriev I.V."/>
        </authorList>
    </citation>
    <scope>NUCLEOTIDE SEQUENCE</scope>
    <source>
        <strain evidence="1">MF-IS2</strain>
    </source>
</reference>
<proteinExistence type="predicted"/>
<protein>
    <submittedName>
        <fullName evidence="1">Uncharacterized protein</fullName>
    </submittedName>
</protein>
<organism evidence="1 2">
    <name type="scientific">Macrolepiota fuliginosa MF-IS2</name>
    <dbReference type="NCBI Taxonomy" id="1400762"/>
    <lineage>
        <taxon>Eukaryota</taxon>
        <taxon>Fungi</taxon>
        <taxon>Dikarya</taxon>
        <taxon>Basidiomycota</taxon>
        <taxon>Agaricomycotina</taxon>
        <taxon>Agaricomycetes</taxon>
        <taxon>Agaricomycetidae</taxon>
        <taxon>Agaricales</taxon>
        <taxon>Agaricineae</taxon>
        <taxon>Agaricaceae</taxon>
        <taxon>Macrolepiota</taxon>
    </lineage>
</organism>
<dbReference type="EMBL" id="MU153048">
    <property type="protein sequence ID" value="KAF9439985.1"/>
    <property type="molecule type" value="Genomic_DNA"/>
</dbReference>
<sequence length="63" mass="7245">SFIKIVDIPYFKPGTTEPPNRQEIGDQLIPSPILVNMIEHTQFIRNSSKADSRTFWIDLVDSQ</sequence>
<dbReference type="AlphaFoldDB" id="A0A9P5WYA3"/>
<dbReference type="Proteomes" id="UP000807342">
    <property type="component" value="Unassembled WGS sequence"/>
</dbReference>
<gene>
    <name evidence="1" type="ORF">P691DRAFT_689109</name>
</gene>
<name>A0A9P5WYA3_9AGAR</name>
<feature type="non-terminal residue" evidence="1">
    <location>
        <position position="1"/>
    </location>
</feature>